<keyword evidence="4" id="KW-0479">Metal-binding</keyword>
<dbReference type="InterPro" id="IPR005835">
    <property type="entry name" value="NTP_transferase_dom"/>
</dbReference>
<evidence type="ECO:0000256" key="6">
    <source>
        <dbReference type="ARBA" id="ARBA00023277"/>
    </source>
</evidence>
<dbReference type="InterPro" id="IPR023214">
    <property type="entry name" value="HAD_sf"/>
</dbReference>
<evidence type="ECO:0000256" key="5">
    <source>
        <dbReference type="ARBA" id="ARBA00022801"/>
    </source>
</evidence>
<evidence type="ECO:0000256" key="1">
    <source>
        <dbReference type="ARBA" id="ARBA00004496"/>
    </source>
</evidence>
<evidence type="ECO:0000313" key="10">
    <source>
        <dbReference type="Proteomes" id="UP000539957"/>
    </source>
</evidence>
<evidence type="ECO:0000313" key="9">
    <source>
        <dbReference type="EMBL" id="MBB4798185.1"/>
    </source>
</evidence>
<dbReference type="InterPro" id="IPR004446">
    <property type="entry name" value="Heptose_bisP_phosphatase"/>
</dbReference>
<evidence type="ECO:0000259" key="8">
    <source>
        <dbReference type="Pfam" id="PF00483"/>
    </source>
</evidence>
<dbReference type="RefSeq" id="WP_184269460.1">
    <property type="nucleotide sequence ID" value="NZ_JACHKY010000003.1"/>
</dbReference>
<dbReference type="CDD" id="cd07503">
    <property type="entry name" value="HAD_HisB-N"/>
    <property type="match status" value="1"/>
</dbReference>
<keyword evidence="5 9" id="KW-0378">Hydrolase</keyword>
<comment type="similarity">
    <text evidence="2">Belongs to the GmhB family.</text>
</comment>
<evidence type="ECO:0000256" key="7">
    <source>
        <dbReference type="ARBA" id="ARBA00031828"/>
    </source>
</evidence>
<dbReference type="Gene3D" id="3.90.550.10">
    <property type="entry name" value="Spore Coat Polysaccharide Biosynthesis Protein SpsA, Chain A"/>
    <property type="match status" value="1"/>
</dbReference>
<dbReference type="PANTHER" id="PTHR42891:SF1">
    <property type="entry name" value="D-GLYCERO-BETA-D-MANNO-HEPTOSE-1,7-BISPHOSPHATE 7-PHOSPHATASE"/>
    <property type="match status" value="1"/>
</dbReference>
<reference evidence="9 10" key="1">
    <citation type="submission" date="2020-08" db="EMBL/GenBank/DDBJ databases">
        <title>Functional genomics of gut bacteria from endangered species of beetles.</title>
        <authorList>
            <person name="Carlos-Shanley C."/>
        </authorList>
    </citation>
    <scope>NUCLEOTIDE SEQUENCE [LARGE SCALE GENOMIC DNA]</scope>
    <source>
        <strain evidence="9 10">S00123</strain>
    </source>
</reference>
<dbReference type="NCBIfam" id="TIGR01656">
    <property type="entry name" value="Histidinol-ppas"/>
    <property type="match status" value="1"/>
</dbReference>
<dbReference type="Gene3D" id="3.40.50.1000">
    <property type="entry name" value="HAD superfamily/HAD-like"/>
    <property type="match status" value="1"/>
</dbReference>
<dbReference type="PANTHER" id="PTHR42891">
    <property type="entry name" value="D-GLYCERO-BETA-D-MANNO-HEPTOSE-1,7-BISPHOSPHATE 7-PHOSPHATASE"/>
    <property type="match status" value="1"/>
</dbReference>
<dbReference type="Proteomes" id="UP000539957">
    <property type="component" value="Unassembled WGS sequence"/>
</dbReference>
<dbReference type="NCBIfam" id="TIGR01662">
    <property type="entry name" value="HAD-SF-IIIA"/>
    <property type="match status" value="1"/>
</dbReference>
<proteinExistence type="inferred from homology"/>
<dbReference type="InterPro" id="IPR036412">
    <property type="entry name" value="HAD-like_sf"/>
</dbReference>
<keyword evidence="6" id="KW-0119">Carbohydrate metabolism</keyword>
<dbReference type="Pfam" id="PF00483">
    <property type="entry name" value="NTP_transferase"/>
    <property type="match status" value="1"/>
</dbReference>
<protein>
    <recommendedName>
        <fullName evidence="7">D,D-heptose 1,7-bisphosphate phosphatase</fullName>
    </recommendedName>
</protein>
<comment type="subcellular location">
    <subcellularLocation>
        <location evidence="1">Cytoplasm</location>
    </subcellularLocation>
</comment>
<dbReference type="InterPro" id="IPR029044">
    <property type="entry name" value="Nucleotide-diphossugar_trans"/>
</dbReference>
<evidence type="ECO:0000256" key="2">
    <source>
        <dbReference type="ARBA" id="ARBA00005628"/>
    </source>
</evidence>
<dbReference type="InterPro" id="IPR006543">
    <property type="entry name" value="Histidinol-phos"/>
</dbReference>
<evidence type="ECO:0000256" key="4">
    <source>
        <dbReference type="ARBA" id="ARBA00022723"/>
    </source>
</evidence>
<evidence type="ECO:0000256" key="3">
    <source>
        <dbReference type="ARBA" id="ARBA00022490"/>
    </source>
</evidence>
<sequence length="404" mass="45143">MVDQCAILLGGLGTRLGELTRETPKPLLPVGDRPFVELLIREAWRMGFRKVLLLAGYRSERVLQMVADLRNTLPHGCTLDISIENEPLGTGGAVVNALDYLDERFLLINGDTWFDFNWNGLCTGHDEDTASVAIREIDLADRYETIEVDDAGLAVRVINRGEAANAPFYVNGGVYCFARSHFTDRQGRFSLEEDLLPALCEAGKLRTLKSDGYFLDIGVPDTYVRSQVEIPARQCRPALFLDRDGVINHDDGYVGSKDRFRWMAGAKAAIRLANDAGYFVFVVTNQSGVARGYYTTDDVVTLFDWMQDELRQEGAYIDDWRHCPYHPEGVVEGLSTAHPWRKPEPGMLLNLMNSWDIDVARSLMIGDQKSDVAAAEAAGVRGYLFSGPDLYLFTRELLSERGEA</sequence>
<accession>A0A7W7N390</accession>
<feature type="domain" description="Nucleotidyl transferase" evidence="8">
    <location>
        <begin position="7"/>
        <end position="229"/>
    </location>
</feature>
<dbReference type="SUPFAM" id="SSF56784">
    <property type="entry name" value="HAD-like"/>
    <property type="match status" value="1"/>
</dbReference>
<dbReference type="EMBL" id="JACHKY010000003">
    <property type="protein sequence ID" value="MBB4798185.1"/>
    <property type="molecule type" value="Genomic_DNA"/>
</dbReference>
<dbReference type="GO" id="GO:0016791">
    <property type="term" value="F:phosphatase activity"/>
    <property type="evidence" value="ECO:0007669"/>
    <property type="project" value="InterPro"/>
</dbReference>
<gene>
    <name evidence="9" type="ORF">HNP32_001929</name>
</gene>
<keyword evidence="10" id="KW-1185">Reference proteome</keyword>
<dbReference type="InterPro" id="IPR006549">
    <property type="entry name" value="HAD-SF_hydro_IIIA"/>
</dbReference>
<keyword evidence="3" id="KW-0963">Cytoplasm</keyword>
<name>A0A7W7N390_9CAUL</name>
<dbReference type="SUPFAM" id="SSF53448">
    <property type="entry name" value="Nucleotide-diphospho-sugar transferases"/>
    <property type="match status" value="1"/>
</dbReference>
<dbReference type="GO" id="GO:0005737">
    <property type="term" value="C:cytoplasm"/>
    <property type="evidence" value="ECO:0007669"/>
    <property type="project" value="UniProtKB-SubCell"/>
</dbReference>
<dbReference type="AlphaFoldDB" id="A0A7W7N390"/>
<organism evidence="9 10">
    <name type="scientific">Brevundimonas bullata</name>
    <dbReference type="NCBI Taxonomy" id="13160"/>
    <lineage>
        <taxon>Bacteria</taxon>
        <taxon>Pseudomonadati</taxon>
        <taxon>Pseudomonadota</taxon>
        <taxon>Alphaproteobacteria</taxon>
        <taxon>Caulobacterales</taxon>
        <taxon>Caulobacteraceae</taxon>
        <taxon>Brevundimonas</taxon>
    </lineage>
</organism>
<comment type="caution">
    <text evidence="9">The sequence shown here is derived from an EMBL/GenBank/DDBJ whole genome shotgun (WGS) entry which is preliminary data.</text>
</comment>
<dbReference type="GO" id="GO:0005975">
    <property type="term" value="P:carbohydrate metabolic process"/>
    <property type="evidence" value="ECO:0007669"/>
    <property type="project" value="InterPro"/>
</dbReference>
<dbReference type="GO" id="GO:0046872">
    <property type="term" value="F:metal ion binding"/>
    <property type="evidence" value="ECO:0007669"/>
    <property type="project" value="UniProtKB-KW"/>
</dbReference>
<dbReference type="Pfam" id="PF13242">
    <property type="entry name" value="Hydrolase_like"/>
    <property type="match status" value="1"/>
</dbReference>